<comment type="caution">
    <text evidence="2">The sequence shown here is derived from an EMBL/GenBank/DDBJ whole genome shotgun (WGS) entry which is preliminary data.</text>
</comment>
<proteinExistence type="predicted"/>
<accession>A0A4S8SBW8</accession>
<sequence>MATHGQDSQSTAPSDRPTVQNNSLLDTPLERRIDKRMAAYSNKFTIEAVPNSFWYHGGPQAQKKRTRQVPALMFGYLQIEWAHLISHFDIPGSLKKLQTKFTRLWANSITTVPYEFMDDDFSGFQFPIDSLGVTMQPPSPQPSVTDPNTASVPPPPPAAYLRDVANADAYLELDLPSNAQESGENEEESYDNLEAMQSLFHVRHGQRTGLELNLNCRRYVIDPTIATPHSNMDYFNSAASAVLRNNNPMLAVPSEPVPSAKAARKLTSS</sequence>
<feature type="compositionally biased region" description="Polar residues" evidence="1">
    <location>
        <begin position="1"/>
        <end position="25"/>
    </location>
</feature>
<reference evidence="2 3" key="1">
    <citation type="submission" date="2018-10" db="EMBL/GenBank/DDBJ databases">
        <title>Fifty Aureobasidium pullulans genomes reveal a recombining polyextremotolerant generalist.</title>
        <authorList>
            <person name="Gostincar C."/>
            <person name="Turk M."/>
            <person name="Zajc J."/>
            <person name="Gunde-Cimerman N."/>
        </authorList>
    </citation>
    <scope>NUCLEOTIDE SEQUENCE [LARGE SCALE GENOMIC DNA]</scope>
    <source>
        <strain evidence="2 3">EXF-11900</strain>
    </source>
</reference>
<evidence type="ECO:0000256" key="1">
    <source>
        <dbReference type="SAM" id="MobiDB-lite"/>
    </source>
</evidence>
<protein>
    <submittedName>
        <fullName evidence="2">Uncharacterized protein</fullName>
    </submittedName>
</protein>
<feature type="region of interest" description="Disordered" evidence="1">
    <location>
        <begin position="1"/>
        <end position="26"/>
    </location>
</feature>
<gene>
    <name evidence="2" type="ORF">D6D28_07106</name>
</gene>
<evidence type="ECO:0000313" key="2">
    <source>
        <dbReference type="EMBL" id="THV67932.1"/>
    </source>
</evidence>
<feature type="region of interest" description="Disordered" evidence="1">
    <location>
        <begin position="136"/>
        <end position="157"/>
    </location>
</feature>
<organism evidence="2 3">
    <name type="scientific">Aureobasidium pullulans</name>
    <name type="common">Black yeast</name>
    <name type="synonym">Pullularia pullulans</name>
    <dbReference type="NCBI Taxonomy" id="5580"/>
    <lineage>
        <taxon>Eukaryota</taxon>
        <taxon>Fungi</taxon>
        <taxon>Dikarya</taxon>
        <taxon>Ascomycota</taxon>
        <taxon>Pezizomycotina</taxon>
        <taxon>Dothideomycetes</taxon>
        <taxon>Dothideomycetidae</taxon>
        <taxon>Dothideales</taxon>
        <taxon>Saccotheciaceae</taxon>
        <taxon>Aureobasidium</taxon>
    </lineage>
</organism>
<dbReference type="EMBL" id="QZAF01000363">
    <property type="protein sequence ID" value="THV67932.1"/>
    <property type="molecule type" value="Genomic_DNA"/>
</dbReference>
<name>A0A4S8SBW8_AURPU</name>
<dbReference type="Proteomes" id="UP000304951">
    <property type="component" value="Unassembled WGS sequence"/>
</dbReference>
<dbReference type="AlphaFoldDB" id="A0A4S8SBW8"/>
<feature type="compositionally biased region" description="Polar residues" evidence="1">
    <location>
        <begin position="142"/>
        <end position="151"/>
    </location>
</feature>
<evidence type="ECO:0000313" key="3">
    <source>
        <dbReference type="Proteomes" id="UP000304951"/>
    </source>
</evidence>